<dbReference type="GO" id="GO:0003723">
    <property type="term" value="F:RNA binding"/>
    <property type="evidence" value="ECO:0007669"/>
    <property type="project" value="UniProtKB-UniRule"/>
</dbReference>
<dbReference type="InterPro" id="IPR035979">
    <property type="entry name" value="RBD_domain_sf"/>
</dbReference>
<evidence type="ECO:0000313" key="4">
    <source>
        <dbReference type="EMBL" id="MBW90413.1"/>
    </source>
</evidence>
<dbReference type="InterPro" id="IPR000504">
    <property type="entry name" value="RRM_dom"/>
</dbReference>
<feature type="compositionally biased region" description="Basic and acidic residues" evidence="2">
    <location>
        <begin position="126"/>
        <end position="183"/>
    </location>
</feature>
<organism evidence="4">
    <name type="scientific">Rhizophora mucronata</name>
    <name type="common">Asiatic mangrove</name>
    <dbReference type="NCBI Taxonomy" id="61149"/>
    <lineage>
        <taxon>Eukaryota</taxon>
        <taxon>Viridiplantae</taxon>
        <taxon>Streptophyta</taxon>
        <taxon>Embryophyta</taxon>
        <taxon>Tracheophyta</taxon>
        <taxon>Spermatophyta</taxon>
        <taxon>Magnoliopsida</taxon>
        <taxon>eudicotyledons</taxon>
        <taxon>Gunneridae</taxon>
        <taxon>Pentapetalae</taxon>
        <taxon>rosids</taxon>
        <taxon>fabids</taxon>
        <taxon>Malpighiales</taxon>
        <taxon>Rhizophoraceae</taxon>
        <taxon>Rhizophora</taxon>
    </lineage>
</organism>
<dbReference type="PROSITE" id="PS50102">
    <property type="entry name" value="RRM"/>
    <property type="match status" value="1"/>
</dbReference>
<evidence type="ECO:0000259" key="3">
    <source>
        <dbReference type="PROSITE" id="PS50102"/>
    </source>
</evidence>
<feature type="region of interest" description="Disordered" evidence="2">
    <location>
        <begin position="126"/>
        <end position="246"/>
    </location>
</feature>
<reference evidence="4" key="1">
    <citation type="submission" date="2018-02" db="EMBL/GenBank/DDBJ databases">
        <title>Rhizophora mucronata_Transcriptome.</title>
        <authorList>
            <person name="Meera S.P."/>
            <person name="Sreeshan A."/>
            <person name="Augustine A."/>
        </authorList>
    </citation>
    <scope>NUCLEOTIDE SEQUENCE</scope>
    <source>
        <tissue evidence="4">Leaf</tissue>
    </source>
</reference>
<dbReference type="InterPro" id="IPR050441">
    <property type="entry name" value="RBM"/>
</dbReference>
<dbReference type="SUPFAM" id="SSF54928">
    <property type="entry name" value="RNA-binding domain, RBD"/>
    <property type="match status" value="1"/>
</dbReference>
<dbReference type="EMBL" id="GGEC01009930">
    <property type="protein sequence ID" value="MBW90413.1"/>
    <property type="molecule type" value="Transcribed_RNA"/>
</dbReference>
<feature type="region of interest" description="Disordered" evidence="2">
    <location>
        <begin position="340"/>
        <end position="360"/>
    </location>
</feature>
<dbReference type="PANTHER" id="PTHR48034">
    <property type="entry name" value="TRANSFORMER-2 SEX-DETERMINING PROTEIN-RELATED"/>
    <property type="match status" value="1"/>
</dbReference>
<sequence>MTVDDENSIYVGWLSHGSANEETLRRVFGLYGAIVAVKIINDRGTRGKCYAFVTFRNPRSVTEAINDMNGKAIDGRIVRVNGVTTRGGRSNFNREHFQHNQERAMDWDRGRDRERAYGRDREWNEERFGDRSRERDRSLGHEEDRGRGYGHGNGHDQARDGFLDGDQARDRDPAGNEQEKGRNTDWNFESNDDLDWNHNREMDGTNSSHNIVDKDTDQNSRKHSGSNNNRRGREVLSDSSDDYSHGVKEQLEKSMQRLDELKEEIAEINERMESKQNLVSDLQNKAKKLEDALITAKRLSSQRKMQLTKLHKCFLQVKEYTDRLKSSEHELQSLVDSVMTDSDMGDDFSTRDGIVTKGNA</sequence>
<evidence type="ECO:0000256" key="1">
    <source>
        <dbReference type="PROSITE-ProRule" id="PRU00176"/>
    </source>
</evidence>
<name>A0A2P2JAE4_RHIMU</name>
<accession>A0A2P2JAE4</accession>
<feature type="compositionally biased region" description="Basic and acidic residues" evidence="2">
    <location>
        <begin position="211"/>
        <end position="220"/>
    </location>
</feature>
<dbReference type="Gene3D" id="3.30.70.330">
    <property type="match status" value="1"/>
</dbReference>
<protein>
    <submittedName>
        <fullName evidence="4">Uncharacterized protein MANES_14G127600</fullName>
    </submittedName>
</protein>
<dbReference type="SMART" id="SM00360">
    <property type="entry name" value="RRM"/>
    <property type="match status" value="1"/>
</dbReference>
<proteinExistence type="predicted"/>
<evidence type="ECO:0000256" key="2">
    <source>
        <dbReference type="SAM" id="MobiDB-lite"/>
    </source>
</evidence>
<keyword evidence="1" id="KW-0694">RNA-binding</keyword>
<dbReference type="AlphaFoldDB" id="A0A2P2JAE4"/>
<dbReference type="Pfam" id="PF00076">
    <property type="entry name" value="RRM_1"/>
    <property type="match status" value="1"/>
</dbReference>
<feature type="domain" description="RRM" evidence="3">
    <location>
        <begin position="7"/>
        <end position="85"/>
    </location>
</feature>
<dbReference type="CDD" id="cd00590">
    <property type="entry name" value="RRM_SF"/>
    <property type="match status" value="1"/>
</dbReference>
<feature type="compositionally biased region" description="Basic and acidic residues" evidence="2">
    <location>
        <begin position="231"/>
        <end position="246"/>
    </location>
</feature>
<dbReference type="InterPro" id="IPR012677">
    <property type="entry name" value="Nucleotide-bd_a/b_plait_sf"/>
</dbReference>